<sequence>MTRPPTFTVGEFRKASASSPHQNCVRIARKQGWTAVWDDKRATGATSTTTALATTELLLLRDEQFETYQAGIRAGRTERLPITQTRRRDGHYGLRSEIALPTTDVELVFDRAELDAFHQGVRAREFELHRFAVTGATDYDDPSGDLTARIPA</sequence>
<dbReference type="KEGG" id="nno:NONO_c53740"/>
<organism evidence="1 2">
    <name type="scientific">Nocardia nova SH22a</name>
    <dbReference type="NCBI Taxonomy" id="1415166"/>
    <lineage>
        <taxon>Bacteria</taxon>
        <taxon>Bacillati</taxon>
        <taxon>Actinomycetota</taxon>
        <taxon>Actinomycetes</taxon>
        <taxon>Mycobacteriales</taxon>
        <taxon>Nocardiaceae</taxon>
        <taxon>Nocardia</taxon>
    </lineage>
</organism>
<gene>
    <name evidence="1" type="ORF">NONO_c53740</name>
</gene>
<name>W5TLY5_9NOCA</name>
<dbReference type="eggNOG" id="ENOG5031PVP">
    <property type="taxonomic scope" value="Bacteria"/>
</dbReference>
<keyword evidence="2" id="KW-1185">Reference proteome</keyword>
<dbReference type="HOGENOM" id="CLU_1947273_0_0_11"/>
<reference evidence="1 2" key="1">
    <citation type="journal article" date="2014" name="Appl. Environ. Microbiol.">
        <title>Insights into the Microbial Degradation of Rubber and Gutta-Percha by Analysis of the Complete Genome of Nocardia nova SH22a.</title>
        <authorList>
            <person name="Luo Q."/>
            <person name="Hiessl S."/>
            <person name="Poehlein A."/>
            <person name="Daniel R."/>
            <person name="Steinbuchel A."/>
        </authorList>
    </citation>
    <scope>NUCLEOTIDE SEQUENCE [LARGE SCALE GENOMIC DNA]</scope>
    <source>
        <strain evidence="1">SH22a</strain>
    </source>
</reference>
<evidence type="ECO:0000313" key="2">
    <source>
        <dbReference type="Proteomes" id="UP000019150"/>
    </source>
</evidence>
<dbReference type="AlphaFoldDB" id="W5TLY5"/>
<accession>W5TLY5</accession>
<dbReference type="PATRIC" id="fig|1415166.3.peg.5543"/>
<dbReference type="EMBL" id="CP006850">
    <property type="protein sequence ID" value="AHH20154.1"/>
    <property type="molecule type" value="Genomic_DNA"/>
</dbReference>
<dbReference type="STRING" id="1415166.NONO_c53740"/>
<proteinExistence type="predicted"/>
<protein>
    <submittedName>
        <fullName evidence="1">Uncharacterized protein</fullName>
    </submittedName>
</protein>
<dbReference type="Proteomes" id="UP000019150">
    <property type="component" value="Chromosome"/>
</dbReference>
<evidence type="ECO:0000313" key="1">
    <source>
        <dbReference type="EMBL" id="AHH20154.1"/>
    </source>
</evidence>